<keyword evidence="11" id="KW-0233">DNA recombination</keyword>
<evidence type="ECO:0000256" key="13">
    <source>
        <dbReference type="ARBA" id="ARBA00034463"/>
    </source>
</evidence>
<name>A0A7S9XHM5_9VIRU</name>
<keyword evidence="8" id="KW-0227">DNA damage</keyword>
<evidence type="ECO:0000256" key="2">
    <source>
        <dbReference type="ARBA" id="ARBA00008322"/>
    </source>
</evidence>
<dbReference type="InterPro" id="IPR042530">
    <property type="entry name" value="EME1/EME2_C"/>
</dbReference>
<keyword evidence="5" id="KW-0540">Nuclease</keyword>
<dbReference type="InterPro" id="IPR033309">
    <property type="entry name" value="Mus81"/>
</dbReference>
<comment type="cofactor">
    <cofactor evidence="1">
        <name>Mg(2+)</name>
        <dbReference type="ChEBI" id="CHEBI:18420"/>
    </cofactor>
</comment>
<keyword evidence="9" id="KW-0378">Hydrolase</keyword>
<dbReference type="PANTHER" id="PTHR13451:SF0">
    <property type="entry name" value="CROSSOVER JUNCTION ENDONUCLEASE MUS81"/>
    <property type="match status" value="1"/>
</dbReference>
<gene>
    <name evidence="15" type="ORF">NIOZUU159_00291</name>
</gene>
<evidence type="ECO:0000256" key="8">
    <source>
        <dbReference type="ARBA" id="ARBA00022763"/>
    </source>
</evidence>
<dbReference type="SMART" id="SM00891">
    <property type="entry name" value="ERCC4"/>
    <property type="match status" value="1"/>
</dbReference>
<organism evidence="15">
    <name type="scientific">Virus NIOZ-UU159</name>
    <dbReference type="NCBI Taxonomy" id="2763270"/>
    <lineage>
        <taxon>Viruses</taxon>
    </lineage>
</organism>
<dbReference type="EMBL" id="MW030605">
    <property type="protein sequence ID" value="QPI16795.1"/>
    <property type="molecule type" value="Genomic_DNA"/>
</dbReference>
<evidence type="ECO:0000256" key="7">
    <source>
        <dbReference type="ARBA" id="ARBA00022759"/>
    </source>
</evidence>
<dbReference type="SUPFAM" id="SSF52980">
    <property type="entry name" value="Restriction endonuclease-like"/>
    <property type="match status" value="1"/>
</dbReference>
<dbReference type="GO" id="GO:0003677">
    <property type="term" value="F:DNA binding"/>
    <property type="evidence" value="ECO:0007669"/>
    <property type="project" value="InterPro"/>
</dbReference>
<dbReference type="GO" id="GO:0048476">
    <property type="term" value="C:Holliday junction resolvase complex"/>
    <property type="evidence" value="ECO:0007669"/>
    <property type="project" value="TreeGrafter"/>
</dbReference>
<dbReference type="InterPro" id="IPR006166">
    <property type="entry name" value="ERCC4_domain"/>
</dbReference>
<evidence type="ECO:0000256" key="6">
    <source>
        <dbReference type="ARBA" id="ARBA00022723"/>
    </source>
</evidence>
<dbReference type="GO" id="GO:0048257">
    <property type="term" value="F:3'-flap endonuclease activity"/>
    <property type="evidence" value="ECO:0007669"/>
    <property type="project" value="TreeGrafter"/>
</dbReference>
<dbReference type="Gene3D" id="3.40.50.10130">
    <property type="match status" value="1"/>
</dbReference>
<keyword evidence="7" id="KW-0255">Endonuclease</keyword>
<dbReference type="PANTHER" id="PTHR13451">
    <property type="entry name" value="CLASS II CROSSOVER JUNCTION ENDONUCLEASE MUS81"/>
    <property type="match status" value="1"/>
</dbReference>
<evidence type="ECO:0000256" key="12">
    <source>
        <dbReference type="ARBA" id="ARBA00023204"/>
    </source>
</evidence>
<keyword evidence="12" id="KW-0234">DNA repair</keyword>
<evidence type="ECO:0000256" key="5">
    <source>
        <dbReference type="ARBA" id="ARBA00022722"/>
    </source>
</evidence>
<comment type="function">
    <text evidence="13">Plays a role in the inhibition of type I interferon signaling pathway. Mechanistically, specifically interacts with 2',3'-cGAMP and cleaves it via its phosphodiesterase activity. In turn, prevents 2',3'-cGAMP interaction with host ER-resident STING1 leading to inhibition of downstream signaling pathway and type I interferon production.</text>
</comment>
<comment type="similarity">
    <text evidence="3">Belongs to the XPF family.</text>
</comment>
<reference evidence="15" key="1">
    <citation type="submission" date="2020-08" db="EMBL/GenBank/DDBJ databases">
        <title>Bridging the membrane lipid divide: bacteria of the FCB group superphylum have the potential to synthesize archaeal ether lipids.</title>
        <authorList>
            <person name="Villanueva L."/>
            <person name="von Meijenfeldt F.A.B."/>
            <person name="Westbye A.B."/>
            <person name="Yadav S."/>
            <person name="Hopmans E.C."/>
            <person name="Dutilh B.E."/>
            <person name="Sinninghe Damste J.S."/>
        </authorList>
    </citation>
    <scope>NUCLEOTIDE SEQUENCE</scope>
    <source>
        <strain evidence="15">NIOZ-UU159</strain>
    </source>
</reference>
<evidence type="ECO:0000256" key="1">
    <source>
        <dbReference type="ARBA" id="ARBA00001946"/>
    </source>
</evidence>
<dbReference type="GO" id="GO:0006308">
    <property type="term" value="P:DNA catabolic process"/>
    <property type="evidence" value="ECO:0007669"/>
    <property type="project" value="InterPro"/>
</dbReference>
<dbReference type="GO" id="GO:0008821">
    <property type="term" value="F:crossover junction DNA endonuclease activity"/>
    <property type="evidence" value="ECO:0007669"/>
    <property type="project" value="InterPro"/>
</dbReference>
<keyword evidence="10" id="KW-0460">Magnesium</keyword>
<dbReference type="GO" id="GO:0046872">
    <property type="term" value="F:metal ion binding"/>
    <property type="evidence" value="ECO:0007669"/>
    <property type="project" value="UniProtKB-KW"/>
</dbReference>
<dbReference type="Pfam" id="PF02732">
    <property type="entry name" value="ERCC4"/>
    <property type="match status" value="1"/>
</dbReference>
<dbReference type="GO" id="GO:0000727">
    <property type="term" value="P:double-strand break repair via break-induced replication"/>
    <property type="evidence" value="ECO:0007669"/>
    <property type="project" value="TreeGrafter"/>
</dbReference>
<evidence type="ECO:0000256" key="11">
    <source>
        <dbReference type="ARBA" id="ARBA00023172"/>
    </source>
</evidence>
<proteinExistence type="inferred from homology"/>
<comment type="similarity">
    <text evidence="2">Belongs to the asfivirus EP364R family.</text>
</comment>
<evidence type="ECO:0000259" key="14">
    <source>
        <dbReference type="SMART" id="SM00891"/>
    </source>
</evidence>
<sequence length="245" mass="28643">MSNKLIIIIDAREHKLYEDIISRDLDTYNDKIEIIKENIELGDIHIIYNDIFFIFERKTTNDLQSSIQDGRYKEQKARMLANYTQKQISYIIEGDDVLSSKTYNKSLMLQGAYLHTMFRDNIRVLYTKNINETTTLILTISTRIIDNPQYFINNGEQDTDYTSCIKLKKKKIENIDENTCYIMQLSQIPYISNVIAKNIALTYPNMVSLIDTLKDCDNKNKELCKIEGIGKEKANSIIKYLFNDK</sequence>
<evidence type="ECO:0000256" key="10">
    <source>
        <dbReference type="ARBA" id="ARBA00022842"/>
    </source>
</evidence>
<evidence type="ECO:0000256" key="4">
    <source>
        <dbReference type="ARBA" id="ARBA00015502"/>
    </source>
</evidence>
<dbReference type="InterPro" id="IPR011335">
    <property type="entry name" value="Restrct_endonuc-II-like"/>
</dbReference>
<keyword evidence="6" id="KW-0479">Metal-binding</keyword>
<evidence type="ECO:0000313" key="15">
    <source>
        <dbReference type="EMBL" id="QPI16795.1"/>
    </source>
</evidence>
<protein>
    <recommendedName>
        <fullName evidence="4">ERCC4 domain-containing protein EP364R</fullName>
    </recommendedName>
</protein>
<feature type="domain" description="ERCC4" evidence="14">
    <location>
        <begin position="6"/>
        <end position="96"/>
    </location>
</feature>
<accession>A0A7S9XHM5</accession>
<evidence type="ECO:0000256" key="3">
    <source>
        <dbReference type="ARBA" id="ARBA00010015"/>
    </source>
</evidence>
<evidence type="ECO:0000256" key="9">
    <source>
        <dbReference type="ARBA" id="ARBA00022801"/>
    </source>
</evidence>
<dbReference type="Gene3D" id="1.10.150.670">
    <property type="entry name" value="Crossover junction endonuclease EME1, DNA-binding domain"/>
    <property type="match status" value="1"/>
</dbReference>